<dbReference type="GO" id="GO:0030154">
    <property type="term" value="P:cell differentiation"/>
    <property type="evidence" value="ECO:0007669"/>
    <property type="project" value="UniProtKB-KW"/>
</dbReference>
<evidence type="ECO:0000256" key="1">
    <source>
        <dbReference type="ARBA" id="ARBA00004613"/>
    </source>
</evidence>
<keyword evidence="5" id="KW-0221">Differentiation</keyword>
<dbReference type="PANTHER" id="PTHR36349">
    <property type="entry name" value="PROTEIN CLAVATA 3"/>
    <property type="match status" value="1"/>
</dbReference>
<proteinExistence type="inferred from homology"/>
<dbReference type="PANTHER" id="PTHR36349:SF2">
    <property type="entry name" value="PROTEIN CLAVATA 3"/>
    <property type="match status" value="1"/>
</dbReference>
<protein>
    <submittedName>
        <fullName evidence="7">Uncharacterized protein</fullName>
    </submittedName>
</protein>
<dbReference type="AlphaFoldDB" id="A0A5J5C3U5"/>
<sequence length="82" mass="8645">MSSTKCSIGHECFYAEADFQQIGNRKVLYGSENKEAVFKSGVHGPTSSGSGGNLVGWELRNAPSGPDPLHHNGGSSKKPDTP</sequence>
<reference evidence="7 8" key="1">
    <citation type="submission" date="2019-09" db="EMBL/GenBank/DDBJ databases">
        <title>A chromosome-level genome assembly of the Chinese tupelo Nyssa sinensis.</title>
        <authorList>
            <person name="Yang X."/>
            <person name="Kang M."/>
            <person name="Yang Y."/>
            <person name="Xiong H."/>
            <person name="Wang M."/>
            <person name="Zhang Z."/>
            <person name="Wang Z."/>
            <person name="Wu H."/>
            <person name="Ma T."/>
            <person name="Liu J."/>
            <person name="Xi Z."/>
        </authorList>
    </citation>
    <scope>NUCLEOTIDE SEQUENCE [LARGE SCALE GENOMIC DNA]</scope>
    <source>
        <strain evidence="7">J267</strain>
        <tissue evidence="7">Leaf</tissue>
    </source>
</reference>
<dbReference type="InterPro" id="IPR044962">
    <property type="entry name" value="CLV3/ESR"/>
</dbReference>
<evidence type="ECO:0000313" key="7">
    <source>
        <dbReference type="EMBL" id="KAA8549948.1"/>
    </source>
</evidence>
<evidence type="ECO:0000256" key="2">
    <source>
        <dbReference type="ARBA" id="ARBA00005416"/>
    </source>
</evidence>
<keyword evidence="3" id="KW-0964">Secreted</keyword>
<accession>A0A5J5C3U5</accession>
<dbReference type="GO" id="GO:0033612">
    <property type="term" value="F:receptor serine/threonine kinase binding"/>
    <property type="evidence" value="ECO:0007669"/>
    <property type="project" value="InterPro"/>
</dbReference>
<evidence type="ECO:0000256" key="4">
    <source>
        <dbReference type="ARBA" id="ARBA00022729"/>
    </source>
</evidence>
<organism evidence="7 8">
    <name type="scientific">Nyssa sinensis</name>
    <dbReference type="NCBI Taxonomy" id="561372"/>
    <lineage>
        <taxon>Eukaryota</taxon>
        <taxon>Viridiplantae</taxon>
        <taxon>Streptophyta</taxon>
        <taxon>Embryophyta</taxon>
        <taxon>Tracheophyta</taxon>
        <taxon>Spermatophyta</taxon>
        <taxon>Magnoliopsida</taxon>
        <taxon>eudicotyledons</taxon>
        <taxon>Gunneridae</taxon>
        <taxon>Pentapetalae</taxon>
        <taxon>asterids</taxon>
        <taxon>Cornales</taxon>
        <taxon>Nyssaceae</taxon>
        <taxon>Nyssa</taxon>
    </lineage>
</organism>
<gene>
    <name evidence="7" type="ORF">F0562_001644</name>
</gene>
<feature type="region of interest" description="Disordered" evidence="6">
    <location>
        <begin position="39"/>
        <end position="82"/>
    </location>
</feature>
<comment type="similarity">
    <text evidence="2">Belongs to the CLV3/ESR signal peptide family.</text>
</comment>
<comment type="subcellular location">
    <subcellularLocation>
        <location evidence="1">Secreted</location>
    </subcellularLocation>
</comment>
<dbReference type="GO" id="GO:0005576">
    <property type="term" value="C:extracellular region"/>
    <property type="evidence" value="ECO:0007669"/>
    <property type="project" value="UniProtKB-SubCell"/>
</dbReference>
<name>A0A5J5C3U5_9ASTE</name>
<dbReference type="EMBL" id="CM018031">
    <property type="protein sequence ID" value="KAA8549948.1"/>
    <property type="molecule type" value="Genomic_DNA"/>
</dbReference>
<evidence type="ECO:0000256" key="6">
    <source>
        <dbReference type="SAM" id="MobiDB-lite"/>
    </source>
</evidence>
<keyword evidence="8" id="KW-1185">Reference proteome</keyword>
<dbReference type="OrthoDB" id="1862509at2759"/>
<evidence type="ECO:0000256" key="3">
    <source>
        <dbReference type="ARBA" id="ARBA00022525"/>
    </source>
</evidence>
<keyword evidence="4" id="KW-0732">Signal</keyword>
<evidence type="ECO:0000256" key="5">
    <source>
        <dbReference type="ARBA" id="ARBA00022782"/>
    </source>
</evidence>
<evidence type="ECO:0000313" key="8">
    <source>
        <dbReference type="Proteomes" id="UP000325577"/>
    </source>
</evidence>
<dbReference type="Proteomes" id="UP000325577">
    <property type="component" value="Linkage Group LG0"/>
</dbReference>